<dbReference type="Gene3D" id="3.90.550.10">
    <property type="entry name" value="Spore Coat Polysaccharide Biosynthesis Protein SpsA, Chain A"/>
    <property type="match status" value="1"/>
</dbReference>
<dbReference type="Pfam" id="PF24894">
    <property type="entry name" value="Hexapep_GlmU"/>
    <property type="match status" value="1"/>
</dbReference>
<dbReference type="GO" id="GO:0005978">
    <property type="term" value="P:glycogen biosynthetic process"/>
    <property type="evidence" value="ECO:0007669"/>
    <property type="project" value="UniProtKB-KW"/>
</dbReference>
<dbReference type="InterPro" id="IPR056818">
    <property type="entry name" value="GlmU/GlgC-like_hexapep"/>
</dbReference>
<dbReference type="EMBL" id="FOXW01000001">
    <property type="protein sequence ID" value="SFQ01257.1"/>
    <property type="molecule type" value="Genomic_DNA"/>
</dbReference>
<accession>A0A1I5V1S5</accession>
<proteinExistence type="inferred from homology"/>
<name>A0A1I5V1S5_9LACT</name>
<dbReference type="Proteomes" id="UP000199136">
    <property type="component" value="Unassembled WGS sequence"/>
</dbReference>
<gene>
    <name evidence="5" type="ORF">SAMN04488506_0300</name>
</gene>
<dbReference type="Gene3D" id="2.160.10.10">
    <property type="entry name" value="Hexapeptide repeat proteins"/>
    <property type="match status" value="1"/>
</dbReference>
<evidence type="ECO:0000259" key="4">
    <source>
        <dbReference type="Pfam" id="PF24894"/>
    </source>
</evidence>
<reference evidence="5 6" key="1">
    <citation type="submission" date="2016-10" db="EMBL/GenBank/DDBJ databases">
        <authorList>
            <person name="de Groot N.N."/>
        </authorList>
    </citation>
    <scope>NUCLEOTIDE SEQUENCE [LARGE SCALE GENOMIC DNA]</scope>
    <source>
        <strain evidence="5 6">DSM 20581</strain>
    </source>
</reference>
<dbReference type="PANTHER" id="PTHR43523:SF6">
    <property type="entry name" value="GLYCOGEN BIOSYNTHESIS PROTEIN GLGD"/>
    <property type="match status" value="1"/>
</dbReference>
<dbReference type="InterPro" id="IPR011004">
    <property type="entry name" value="Trimer_LpxA-like_sf"/>
</dbReference>
<dbReference type="InterPro" id="IPR011832">
    <property type="entry name" value="GlgDAde_trans"/>
</dbReference>
<evidence type="ECO:0000259" key="3">
    <source>
        <dbReference type="Pfam" id="PF00483"/>
    </source>
</evidence>
<dbReference type="Pfam" id="PF00483">
    <property type="entry name" value="NTP_transferase"/>
    <property type="match status" value="1"/>
</dbReference>
<dbReference type="GO" id="GO:0008878">
    <property type="term" value="F:glucose-1-phosphate adenylyltransferase activity"/>
    <property type="evidence" value="ECO:0007669"/>
    <property type="project" value="InterPro"/>
</dbReference>
<feature type="domain" description="Nucleotidyl transferase" evidence="3">
    <location>
        <begin position="16"/>
        <end position="158"/>
    </location>
</feature>
<dbReference type="STRING" id="82801.SAMN04488506_0300"/>
<keyword evidence="6" id="KW-1185">Reference proteome</keyword>
<organism evidence="5 6">
    <name type="scientific">Desemzia incerta</name>
    <dbReference type="NCBI Taxonomy" id="82801"/>
    <lineage>
        <taxon>Bacteria</taxon>
        <taxon>Bacillati</taxon>
        <taxon>Bacillota</taxon>
        <taxon>Bacilli</taxon>
        <taxon>Lactobacillales</taxon>
        <taxon>Carnobacteriaceae</taxon>
        <taxon>Desemzia</taxon>
    </lineage>
</organism>
<sequence>MMRNSFCAILNLVEDGSKLHPLTKKRPIAALPFASRYRLIDFPFTALHNAEATSASLFISGSGHSLYDHIRSGYEWGLDSTIGGGVFTHSQLDLKETAAREGNNLTYYEDQRNYVKKSLAEYVVIGGSKMLCNINLHSVLRYHQEHDADITVVYKNIPSAEIPVDSDLKCYSIESDTAVITGLFPVAEQMDKGTEKLAIQTGITILRSEKFLDYLDLLEERQERHSWGLMVGLALEKGNKVVGFEYTGYLKYIDSILSYYQANMDMLDEDNYNSLFFRNLPVITRARNGAPTFYAPESKVSNVQIATDCFIAGEVVNTIVFRKVKVAENAVVKDSIVMQGCKIGEGAHLEYVILDKNVTIAPGVRLIGTPEQPLVVEKGSVVNEMKGA</sequence>
<dbReference type="CDD" id="cd04651">
    <property type="entry name" value="LbH_G1P_AT_C"/>
    <property type="match status" value="1"/>
</dbReference>
<evidence type="ECO:0000256" key="1">
    <source>
        <dbReference type="ARBA" id="ARBA00010443"/>
    </source>
</evidence>
<keyword evidence="5" id="KW-0548">Nucleotidyltransferase</keyword>
<feature type="domain" description="Glucose-1-phosphate adenylyltransferase/Bifunctional protein GlmU-like C-terminal hexapeptide" evidence="4">
    <location>
        <begin position="298"/>
        <end position="365"/>
    </location>
</feature>
<evidence type="ECO:0000313" key="5">
    <source>
        <dbReference type="EMBL" id="SFQ01257.1"/>
    </source>
</evidence>
<dbReference type="RefSeq" id="WP_092479376.1">
    <property type="nucleotide sequence ID" value="NZ_FOXW01000001.1"/>
</dbReference>
<dbReference type="SUPFAM" id="SSF51161">
    <property type="entry name" value="Trimeric LpxA-like enzymes"/>
    <property type="match status" value="1"/>
</dbReference>
<comment type="similarity">
    <text evidence="1">Belongs to the bacterial/plant glucose-1-phosphate adenylyltransferase family.</text>
</comment>
<dbReference type="NCBIfam" id="TIGR02092">
    <property type="entry name" value="glgD"/>
    <property type="match status" value="1"/>
</dbReference>
<dbReference type="InterPro" id="IPR029044">
    <property type="entry name" value="Nucleotide-diphossugar_trans"/>
</dbReference>
<dbReference type="PANTHER" id="PTHR43523">
    <property type="entry name" value="GLUCOSE-1-PHOSPHATE ADENYLYLTRANSFERASE-RELATED"/>
    <property type="match status" value="1"/>
</dbReference>
<protein>
    <submittedName>
        <fullName evidence="5">Glucose-1-phosphate adenylyltransferase</fullName>
    </submittedName>
</protein>
<keyword evidence="2" id="KW-0320">Glycogen biosynthesis</keyword>
<dbReference type="InterPro" id="IPR011831">
    <property type="entry name" value="ADP-Glc_PPase"/>
</dbReference>
<keyword evidence="5" id="KW-0808">Transferase</keyword>
<dbReference type="AlphaFoldDB" id="A0A1I5V1S5"/>
<evidence type="ECO:0000256" key="2">
    <source>
        <dbReference type="ARBA" id="ARBA00023056"/>
    </source>
</evidence>
<dbReference type="OrthoDB" id="9801810at2"/>
<evidence type="ECO:0000313" key="6">
    <source>
        <dbReference type="Proteomes" id="UP000199136"/>
    </source>
</evidence>
<dbReference type="InterPro" id="IPR005835">
    <property type="entry name" value="NTP_transferase_dom"/>
</dbReference>
<dbReference type="SUPFAM" id="SSF53448">
    <property type="entry name" value="Nucleotide-diphospho-sugar transferases"/>
    <property type="match status" value="1"/>
</dbReference>